<organism evidence="1 2">
    <name type="scientific">Monoraphidium neglectum</name>
    <dbReference type="NCBI Taxonomy" id="145388"/>
    <lineage>
        <taxon>Eukaryota</taxon>
        <taxon>Viridiplantae</taxon>
        <taxon>Chlorophyta</taxon>
        <taxon>core chlorophytes</taxon>
        <taxon>Chlorophyceae</taxon>
        <taxon>CS clade</taxon>
        <taxon>Sphaeropleales</taxon>
        <taxon>Selenastraceae</taxon>
        <taxon>Monoraphidium</taxon>
    </lineage>
</organism>
<dbReference type="RefSeq" id="XP_013902359.1">
    <property type="nucleotide sequence ID" value="XM_014046905.1"/>
</dbReference>
<dbReference type="AlphaFoldDB" id="A0A0D2MK28"/>
<sequence>MPTMPATVAVTTEGVAAFPVTRDVTLLRGSCNERLKYEIEYALKRGTTENAYLISVPGAGGAGAPKGSVLVDVPFKAFQNEF</sequence>
<dbReference type="OrthoDB" id="432169at2759"/>
<name>A0A0D2MK28_9CHLO</name>
<gene>
    <name evidence="1" type="ORF">MNEG_4613</name>
</gene>
<dbReference type="KEGG" id="mng:MNEG_4613"/>
<evidence type="ECO:0000313" key="1">
    <source>
        <dbReference type="EMBL" id="KIZ03340.1"/>
    </source>
</evidence>
<dbReference type="GeneID" id="25737490"/>
<reference evidence="1 2" key="1">
    <citation type="journal article" date="2013" name="BMC Genomics">
        <title>Reconstruction of the lipid metabolism for the microalga Monoraphidium neglectum from its genome sequence reveals characteristics suitable for biofuel production.</title>
        <authorList>
            <person name="Bogen C."/>
            <person name="Al-Dilaimi A."/>
            <person name="Albersmeier A."/>
            <person name="Wichmann J."/>
            <person name="Grundmann M."/>
            <person name="Rupp O."/>
            <person name="Lauersen K.J."/>
            <person name="Blifernez-Klassen O."/>
            <person name="Kalinowski J."/>
            <person name="Goesmann A."/>
            <person name="Mussgnug J.H."/>
            <person name="Kruse O."/>
        </authorList>
    </citation>
    <scope>NUCLEOTIDE SEQUENCE [LARGE SCALE GENOMIC DNA]</scope>
    <source>
        <strain evidence="1 2">SAG 48.87</strain>
    </source>
</reference>
<dbReference type="EMBL" id="KK100870">
    <property type="protein sequence ID" value="KIZ03340.1"/>
    <property type="molecule type" value="Genomic_DNA"/>
</dbReference>
<dbReference type="Proteomes" id="UP000054498">
    <property type="component" value="Unassembled WGS sequence"/>
</dbReference>
<dbReference type="STRING" id="145388.A0A0D2MK28"/>
<keyword evidence="2" id="KW-1185">Reference proteome</keyword>
<accession>A0A0D2MK28</accession>
<proteinExistence type="predicted"/>
<dbReference type="Gene3D" id="3.60.15.10">
    <property type="entry name" value="Ribonuclease Z/Hydroxyacylglutathione hydrolase-like"/>
    <property type="match status" value="1"/>
</dbReference>
<feature type="non-terminal residue" evidence="1">
    <location>
        <position position="82"/>
    </location>
</feature>
<evidence type="ECO:0000313" key="2">
    <source>
        <dbReference type="Proteomes" id="UP000054498"/>
    </source>
</evidence>
<dbReference type="InterPro" id="IPR036866">
    <property type="entry name" value="RibonucZ/Hydroxyglut_hydro"/>
</dbReference>
<protein>
    <submittedName>
        <fullName evidence="1">Uncharacterized protein</fullName>
    </submittedName>
</protein>